<protein>
    <submittedName>
        <fullName evidence="3">9181_t:CDS:1</fullName>
    </submittedName>
</protein>
<comment type="caution">
    <text evidence="3">The sequence shown here is derived from an EMBL/GenBank/DDBJ whole genome shotgun (WGS) entry which is preliminary data.</text>
</comment>
<evidence type="ECO:0000256" key="1">
    <source>
        <dbReference type="SAM" id="MobiDB-lite"/>
    </source>
</evidence>
<dbReference type="Proteomes" id="UP000789901">
    <property type="component" value="Unassembled WGS sequence"/>
</dbReference>
<feature type="domain" description="Winged helix-turn helix" evidence="2">
    <location>
        <begin position="112"/>
        <end position="165"/>
    </location>
</feature>
<proteinExistence type="predicted"/>
<gene>
    <name evidence="3" type="ORF">GMARGA_LOCUS2881</name>
</gene>
<reference evidence="3 4" key="1">
    <citation type="submission" date="2021-06" db="EMBL/GenBank/DDBJ databases">
        <authorList>
            <person name="Kallberg Y."/>
            <person name="Tangrot J."/>
            <person name="Rosling A."/>
        </authorList>
    </citation>
    <scope>NUCLEOTIDE SEQUENCE [LARGE SCALE GENOMIC DNA]</scope>
    <source>
        <strain evidence="3 4">120-4 pot B 10/14</strain>
    </source>
</reference>
<name>A0ABM8W3G5_GIGMA</name>
<dbReference type="Gene3D" id="3.20.20.150">
    <property type="entry name" value="Divalent-metal-dependent TIM barrel enzymes"/>
    <property type="match status" value="1"/>
</dbReference>
<dbReference type="Pfam" id="PF13592">
    <property type="entry name" value="HTH_33"/>
    <property type="match status" value="1"/>
</dbReference>
<organism evidence="3 4">
    <name type="scientific">Gigaspora margarita</name>
    <dbReference type="NCBI Taxonomy" id="4874"/>
    <lineage>
        <taxon>Eukaryota</taxon>
        <taxon>Fungi</taxon>
        <taxon>Fungi incertae sedis</taxon>
        <taxon>Mucoromycota</taxon>
        <taxon>Glomeromycotina</taxon>
        <taxon>Glomeromycetes</taxon>
        <taxon>Diversisporales</taxon>
        <taxon>Gigasporaceae</taxon>
        <taxon>Gigaspora</taxon>
    </lineage>
</organism>
<dbReference type="InterPro" id="IPR004601">
    <property type="entry name" value="UvdE"/>
</dbReference>
<evidence type="ECO:0000259" key="2">
    <source>
        <dbReference type="Pfam" id="PF13592"/>
    </source>
</evidence>
<dbReference type="Pfam" id="PF03851">
    <property type="entry name" value="UvdE"/>
    <property type="match status" value="1"/>
</dbReference>
<dbReference type="EMBL" id="CAJVQB010000963">
    <property type="protein sequence ID" value="CAG8515167.1"/>
    <property type="molecule type" value="Genomic_DNA"/>
</dbReference>
<dbReference type="InterPro" id="IPR036397">
    <property type="entry name" value="RNaseH_sf"/>
</dbReference>
<sequence>MEYTARITQDYNPNIAGKLNLTKEKFFQSFEQEVNNLVEGFGELDKLVKHEERTHKIIGKAVKRLPKRQIEKDEKPPQKRGRKPIVNNEVVNLVRSYTLENKIKTQQEKVRTQNEITNYVYEKLGIKLSQPSICVLLKKLGIAYKKLTYHYTQLDEEKAKSFNEEIKPLLLNNQPFIALDECSFYPNLDPRYGYALKSERAIVRKPSHKGKHYTLLFAIKEINPVGDKRNILIMDNARIHTAPKKRMKAKFPSVEEQMLKKNMEVRFITTYAPMLNATELAFCLFRQQTEKQRPRNFEEMEKAIEKNLSEDSNCYKFGLVSTLRGYEKKGKRHRDITKTALEKDLINLGIVEHNLQIVKFTLNNLPFQVVHSRITSNLLPLAILRSFDQEKMNYELVLEEEKILSLCQEIKVLIAEKKITVSMHPSPFVSLAAAEEITRKNSQAELIYHAKILELISKKAVITIHLNSKQKYGISLPLVWDNAHEWSESCGKSNTGHCDYYHHKTLPPSSIPESKSPDNSPTKSPLSQLSDEELEKCLLEDFSRRLELEKYFVFNLGKEVKTHTTERYNNLRYISGNLASDMAKLATYYEKKAQEKGIGIRGRKFSLRDMIYFVKSNFKSPSDDEFERVFFEEDGIDDKVDAPTTKICKSKNEALDFLKKNDPILKGKKTIESRFSQKKIVPYGQINVRDVVLMKKSGGNVLGEFTVKNVLEFEKLNLTKLQEIKAKYGKEICSKADQNF</sequence>
<dbReference type="Gene3D" id="3.30.420.10">
    <property type="entry name" value="Ribonuclease H-like superfamily/Ribonuclease H"/>
    <property type="match status" value="1"/>
</dbReference>
<evidence type="ECO:0000313" key="3">
    <source>
        <dbReference type="EMBL" id="CAG8515167.1"/>
    </source>
</evidence>
<keyword evidence="4" id="KW-1185">Reference proteome</keyword>
<dbReference type="InterPro" id="IPR025959">
    <property type="entry name" value="Winged_HTH_dom"/>
</dbReference>
<accession>A0ABM8W3G5</accession>
<evidence type="ECO:0000313" key="4">
    <source>
        <dbReference type="Proteomes" id="UP000789901"/>
    </source>
</evidence>
<feature type="region of interest" description="Disordered" evidence="1">
    <location>
        <begin position="508"/>
        <end position="528"/>
    </location>
</feature>